<reference evidence="2" key="1">
    <citation type="submission" date="2022-06" db="EMBL/GenBank/DDBJ databases">
        <title>Aeoliella straminimaris, a novel planctomycete from sediments.</title>
        <authorList>
            <person name="Vitorino I.R."/>
            <person name="Lage O.M."/>
        </authorList>
    </citation>
    <scope>NUCLEOTIDE SEQUENCE</scope>
    <source>
        <strain evidence="2">ICT_H6.2</strain>
    </source>
</reference>
<dbReference type="AlphaFoldDB" id="A0A9X2FGD9"/>
<dbReference type="SUPFAM" id="SSF52047">
    <property type="entry name" value="RNI-like"/>
    <property type="match status" value="1"/>
</dbReference>
<dbReference type="PANTHER" id="PTHR13318">
    <property type="entry name" value="PARTNER OF PAIRED, ISOFORM B-RELATED"/>
    <property type="match status" value="1"/>
</dbReference>
<dbReference type="SMART" id="SM00367">
    <property type="entry name" value="LRR_CC"/>
    <property type="match status" value="3"/>
</dbReference>
<accession>A0A9X2FGD9</accession>
<evidence type="ECO:0000313" key="3">
    <source>
        <dbReference type="Proteomes" id="UP001155241"/>
    </source>
</evidence>
<gene>
    <name evidence="2" type="ORF">NG895_27395</name>
</gene>
<dbReference type="RefSeq" id="WP_252855757.1">
    <property type="nucleotide sequence ID" value="NZ_JAMXLR010000092.1"/>
</dbReference>
<evidence type="ECO:0000259" key="1">
    <source>
        <dbReference type="Pfam" id="PF25372"/>
    </source>
</evidence>
<dbReference type="EMBL" id="JAMXLR010000092">
    <property type="protein sequence ID" value="MCO6047647.1"/>
    <property type="molecule type" value="Genomic_DNA"/>
</dbReference>
<protein>
    <recommendedName>
        <fullName evidence="1">F-box/LRR-repeat protein 15-like leucin rich repeat domain-containing protein</fullName>
    </recommendedName>
</protein>
<comment type="caution">
    <text evidence="2">The sequence shown here is derived from an EMBL/GenBank/DDBJ whole genome shotgun (WGS) entry which is preliminary data.</text>
</comment>
<organism evidence="2 3">
    <name type="scientific">Aeoliella straminimaris</name>
    <dbReference type="NCBI Taxonomy" id="2954799"/>
    <lineage>
        <taxon>Bacteria</taxon>
        <taxon>Pseudomonadati</taxon>
        <taxon>Planctomycetota</taxon>
        <taxon>Planctomycetia</taxon>
        <taxon>Pirellulales</taxon>
        <taxon>Lacipirellulaceae</taxon>
        <taxon>Aeoliella</taxon>
    </lineage>
</organism>
<evidence type="ECO:0000313" key="2">
    <source>
        <dbReference type="EMBL" id="MCO6047647.1"/>
    </source>
</evidence>
<dbReference type="GO" id="GO:0019005">
    <property type="term" value="C:SCF ubiquitin ligase complex"/>
    <property type="evidence" value="ECO:0007669"/>
    <property type="project" value="TreeGrafter"/>
</dbReference>
<dbReference type="Proteomes" id="UP001155241">
    <property type="component" value="Unassembled WGS sequence"/>
</dbReference>
<dbReference type="InterPro" id="IPR006553">
    <property type="entry name" value="Leu-rich_rpt_Cys-con_subtyp"/>
</dbReference>
<dbReference type="GO" id="GO:0031146">
    <property type="term" value="P:SCF-dependent proteasomal ubiquitin-dependent protein catabolic process"/>
    <property type="evidence" value="ECO:0007669"/>
    <property type="project" value="TreeGrafter"/>
</dbReference>
<sequence length="341" mass="38009">MSRGKIILLVSLLAIVLAVPLGAIWLVRNALASVRDCYAQERVAEMLIEHMERNHGAWPQNWDDLTEAHEICEGRSGPAWANFEELQELCVIDFDAVPSALVKAKPASEEQPPFEVIRLASGKQRYWAGSEPNHVIYDYLQAAAKRPPDYQYPERPAKSEQHARQALLQHGARWTIDDAGHVVYLHMGSPPGAPQFTDEDLLLAGDFSELRELIVDDSNITDQGLKSLGKLNKLETLYLSGTQITDEGLRNLAGLEKLESLTLAYTSITDAGLIHLLDLPSLKTLNLNFTEISDRGVEHLCRITSLEDIMVGDTNITPDGARQLEEAFPNAQIYHRAKRSK</sequence>
<dbReference type="Gene3D" id="3.80.10.10">
    <property type="entry name" value="Ribonuclease Inhibitor"/>
    <property type="match status" value="1"/>
</dbReference>
<dbReference type="Pfam" id="PF25372">
    <property type="entry name" value="DUF7885"/>
    <property type="match status" value="1"/>
</dbReference>
<feature type="domain" description="F-box/LRR-repeat protein 15-like leucin rich repeat" evidence="1">
    <location>
        <begin position="219"/>
        <end position="298"/>
    </location>
</feature>
<name>A0A9X2FGD9_9BACT</name>
<proteinExistence type="predicted"/>
<dbReference type="InterPro" id="IPR057207">
    <property type="entry name" value="FBXL15_LRR"/>
</dbReference>
<keyword evidence="3" id="KW-1185">Reference proteome</keyword>
<dbReference type="InterPro" id="IPR032675">
    <property type="entry name" value="LRR_dom_sf"/>
</dbReference>